<dbReference type="InterPro" id="IPR019874">
    <property type="entry name" value="RF_methyltr_PrmC"/>
</dbReference>
<proteinExistence type="inferred from homology"/>
<dbReference type="SUPFAM" id="SSF53335">
    <property type="entry name" value="S-adenosyl-L-methionine-dependent methyltransferases"/>
    <property type="match status" value="1"/>
</dbReference>
<sequence length="292" mass="32845">MSQVRTIHEALRWASSFLEERQGETMAGEWLLRHHLNVERAGLFARFHDPIEPAIWTAYQEDVHKLADGVPVQHLIGYEEFFGRRFNVSGHVLIPRPETEELIIAVLERRKAIFSDRHVKVVDVGTGSGIIATTLSLEDEALSVSATDLSPDALKMAKQNANTHQASITFYQGDLLKPLIDNQETFDIIVSNPPYIPEGERETLAVHVREHEPELALFAGEDGLACYRQLIAQLKDVVKPVAIVAFEVGAGQGETVRHMLQQAFPSTQTEVRYDINQKDRIVLAYGEFVEEL</sequence>
<dbReference type="HAMAP" id="MF_02126">
    <property type="entry name" value="RF_methyltr_PrmC"/>
    <property type="match status" value="1"/>
</dbReference>
<dbReference type="Pfam" id="PF05175">
    <property type="entry name" value="MTS"/>
    <property type="match status" value="1"/>
</dbReference>
<dbReference type="EMBL" id="VLXZ01000020">
    <property type="protein sequence ID" value="TSB44762.1"/>
    <property type="molecule type" value="Genomic_DNA"/>
</dbReference>
<feature type="binding site" evidence="5">
    <location>
        <begin position="192"/>
        <end position="195"/>
    </location>
    <ligand>
        <name>substrate</name>
    </ligand>
</feature>
<keyword evidence="9" id="KW-1185">Reference proteome</keyword>
<dbReference type="GO" id="GO:0102559">
    <property type="term" value="F:peptide chain release factor N(5)-glutamine methyltransferase activity"/>
    <property type="evidence" value="ECO:0007669"/>
    <property type="project" value="UniProtKB-EC"/>
</dbReference>
<dbReference type="InterPro" id="IPR004556">
    <property type="entry name" value="HemK-like"/>
</dbReference>
<evidence type="ECO:0000259" key="7">
    <source>
        <dbReference type="Pfam" id="PF17827"/>
    </source>
</evidence>
<comment type="catalytic activity">
    <reaction evidence="4 5">
        <text>L-glutaminyl-[peptide chain release factor] + S-adenosyl-L-methionine = N(5)-methyl-L-glutaminyl-[peptide chain release factor] + S-adenosyl-L-homocysteine + H(+)</text>
        <dbReference type="Rhea" id="RHEA:42896"/>
        <dbReference type="Rhea" id="RHEA-COMP:10271"/>
        <dbReference type="Rhea" id="RHEA-COMP:10272"/>
        <dbReference type="ChEBI" id="CHEBI:15378"/>
        <dbReference type="ChEBI" id="CHEBI:30011"/>
        <dbReference type="ChEBI" id="CHEBI:57856"/>
        <dbReference type="ChEBI" id="CHEBI:59789"/>
        <dbReference type="ChEBI" id="CHEBI:61891"/>
        <dbReference type="EC" id="2.1.1.297"/>
    </reaction>
</comment>
<comment type="caution">
    <text evidence="5">Lacks conserved residue(s) required for the propagation of feature annotation.</text>
</comment>
<dbReference type="RefSeq" id="WP_143850609.1">
    <property type="nucleotide sequence ID" value="NZ_VLXZ01000020.1"/>
</dbReference>
<gene>
    <name evidence="5 8" type="primary">prmC</name>
    <name evidence="8" type="ORF">FN960_19830</name>
</gene>
<dbReference type="GO" id="GO:0003676">
    <property type="term" value="F:nucleic acid binding"/>
    <property type="evidence" value="ECO:0007669"/>
    <property type="project" value="InterPro"/>
</dbReference>
<comment type="similarity">
    <text evidence="5">Belongs to the protein N5-glutamine methyltransferase family. PrmC subfamily.</text>
</comment>
<evidence type="ECO:0000256" key="3">
    <source>
        <dbReference type="ARBA" id="ARBA00022691"/>
    </source>
</evidence>
<evidence type="ECO:0000313" key="8">
    <source>
        <dbReference type="EMBL" id="TSB44762.1"/>
    </source>
</evidence>
<dbReference type="CDD" id="cd02440">
    <property type="entry name" value="AdoMet_MTases"/>
    <property type="match status" value="1"/>
</dbReference>
<evidence type="ECO:0000259" key="6">
    <source>
        <dbReference type="Pfam" id="PF05175"/>
    </source>
</evidence>
<organism evidence="8 9">
    <name type="scientific">Alkalicoccobacillus porphyridii</name>
    <dbReference type="NCBI Taxonomy" id="2597270"/>
    <lineage>
        <taxon>Bacteria</taxon>
        <taxon>Bacillati</taxon>
        <taxon>Bacillota</taxon>
        <taxon>Bacilli</taxon>
        <taxon>Bacillales</taxon>
        <taxon>Bacillaceae</taxon>
        <taxon>Alkalicoccobacillus</taxon>
    </lineage>
</organism>
<comment type="caution">
    <text evidence="8">The sequence shown here is derived from an EMBL/GenBank/DDBJ whole genome shotgun (WGS) entry which is preliminary data.</text>
</comment>
<reference evidence="8 9" key="1">
    <citation type="submission" date="2019-07" db="EMBL/GenBank/DDBJ databases">
        <authorList>
            <person name="Park Y.J."/>
            <person name="Jeong S.E."/>
            <person name="Jung H.S."/>
        </authorList>
    </citation>
    <scope>NUCLEOTIDE SEQUENCE [LARGE SCALE GENOMIC DNA]</scope>
    <source>
        <strain evidence="9">P16(2019)</strain>
    </source>
</reference>
<evidence type="ECO:0000313" key="9">
    <source>
        <dbReference type="Proteomes" id="UP000318521"/>
    </source>
</evidence>
<dbReference type="AlphaFoldDB" id="A0A553ZTH3"/>
<name>A0A553ZTH3_9BACI</name>
<evidence type="ECO:0000256" key="2">
    <source>
        <dbReference type="ARBA" id="ARBA00022679"/>
    </source>
</evidence>
<dbReference type="GO" id="GO:0032259">
    <property type="term" value="P:methylation"/>
    <property type="evidence" value="ECO:0007669"/>
    <property type="project" value="UniProtKB-KW"/>
</dbReference>
<dbReference type="OrthoDB" id="9800643at2"/>
<keyword evidence="3 5" id="KW-0949">S-adenosyl-L-methionine</keyword>
<dbReference type="NCBIfam" id="TIGR00536">
    <property type="entry name" value="hemK_fam"/>
    <property type="match status" value="1"/>
</dbReference>
<feature type="domain" description="Release factor glutamine methyltransferase N-terminal" evidence="7">
    <location>
        <begin position="9"/>
        <end position="77"/>
    </location>
</feature>
<dbReference type="InterPro" id="IPR040758">
    <property type="entry name" value="PrmC_N"/>
</dbReference>
<dbReference type="InterPro" id="IPR050320">
    <property type="entry name" value="N5-glutamine_MTase"/>
</dbReference>
<evidence type="ECO:0000256" key="5">
    <source>
        <dbReference type="HAMAP-Rule" id="MF_02126"/>
    </source>
</evidence>
<accession>A0A553ZTH3</accession>
<evidence type="ECO:0000256" key="1">
    <source>
        <dbReference type="ARBA" id="ARBA00022603"/>
    </source>
</evidence>
<dbReference type="PANTHER" id="PTHR18895">
    <property type="entry name" value="HEMK METHYLTRANSFERASE"/>
    <property type="match status" value="1"/>
</dbReference>
<dbReference type="Gene3D" id="1.10.8.10">
    <property type="entry name" value="DNA helicase RuvA subunit, C-terminal domain"/>
    <property type="match status" value="1"/>
</dbReference>
<dbReference type="Pfam" id="PF17827">
    <property type="entry name" value="PrmC_N"/>
    <property type="match status" value="1"/>
</dbReference>
<protein>
    <recommendedName>
        <fullName evidence="5">Release factor glutamine methyltransferase</fullName>
        <shortName evidence="5">RF MTase</shortName>
        <ecNumber evidence="5">2.1.1.297</ecNumber>
    </recommendedName>
    <alternativeName>
        <fullName evidence="5">N5-glutamine methyltransferase PrmC</fullName>
    </alternativeName>
    <alternativeName>
        <fullName evidence="5">Protein-(glutamine-N5) MTase PrmC</fullName>
    </alternativeName>
    <alternativeName>
        <fullName evidence="5">Protein-glutamine N-methyltransferase PrmC</fullName>
    </alternativeName>
</protein>
<feature type="binding site" evidence="5">
    <location>
        <begin position="125"/>
        <end position="129"/>
    </location>
    <ligand>
        <name>S-adenosyl-L-methionine</name>
        <dbReference type="ChEBI" id="CHEBI:59789"/>
    </ligand>
</feature>
<dbReference type="InterPro" id="IPR029063">
    <property type="entry name" value="SAM-dependent_MTases_sf"/>
</dbReference>
<feature type="binding site" evidence="5">
    <location>
        <position position="148"/>
    </location>
    <ligand>
        <name>S-adenosyl-L-methionine</name>
        <dbReference type="ChEBI" id="CHEBI:59789"/>
    </ligand>
</feature>
<dbReference type="InterPro" id="IPR002052">
    <property type="entry name" value="DNA_methylase_N6_adenine_CS"/>
</dbReference>
<feature type="binding site" evidence="5">
    <location>
        <position position="192"/>
    </location>
    <ligand>
        <name>S-adenosyl-L-methionine</name>
        <dbReference type="ChEBI" id="CHEBI:59789"/>
    </ligand>
</feature>
<dbReference type="PANTHER" id="PTHR18895:SF74">
    <property type="entry name" value="MTRF1L RELEASE FACTOR GLUTAMINE METHYLTRANSFERASE"/>
    <property type="match status" value="1"/>
</dbReference>
<evidence type="ECO:0000256" key="4">
    <source>
        <dbReference type="ARBA" id="ARBA00048391"/>
    </source>
</evidence>
<feature type="domain" description="Methyltransferase small" evidence="6">
    <location>
        <begin position="117"/>
        <end position="202"/>
    </location>
</feature>
<dbReference type="InterPro" id="IPR007848">
    <property type="entry name" value="Small_mtfrase_dom"/>
</dbReference>
<dbReference type="Proteomes" id="UP000318521">
    <property type="component" value="Unassembled WGS sequence"/>
</dbReference>
<dbReference type="EC" id="2.1.1.297" evidence="5"/>
<dbReference type="NCBIfam" id="TIGR03534">
    <property type="entry name" value="RF_mod_PrmC"/>
    <property type="match status" value="1"/>
</dbReference>
<dbReference type="PROSITE" id="PS00092">
    <property type="entry name" value="N6_MTASE"/>
    <property type="match status" value="1"/>
</dbReference>
<dbReference type="Gene3D" id="3.40.50.150">
    <property type="entry name" value="Vaccinia Virus protein VP39"/>
    <property type="match status" value="1"/>
</dbReference>
<keyword evidence="2 5" id="KW-0808">Transferase</keyword>
<comment type="function">
    <text evidence="5">Methylates the class 1 translation termination release factors RF1/PrfA and RF2/PrfB on the glutamine residue of the universally conserved GGQ motif.</text>
</comment>
<keyword evidence="1 5" id="KW-0489">Methyltransferase</keyword>